<comment type="caution">
    <text evidence="1">The sequence shown here is derived from an EMBL/GenBank/DDBJ whole genome shotgun (WGS) entry which is preliminary data.</text>
</comment>
<evidence type="ECO:0000313" key="2">
    <source>
        <dbReference type="Proteomes" id="UP001642406"/>
    </source>
</evidence>
<name>A0ABP0CLW4_9PEZI</name>
<evidence type="ECO:0008006" key="3">
    <source>
        <dbReference type="Google" id="ProtNLM"/>
    </source>
</evidence>
<evidence type="ECO:0000313" key="1">
    <source>
        <dbReference type="EMBL" id="CAK7232958.1"/>
    </source>
</evidence>
<proteinExistence type="predicted"/>
<protein>
    <recommendedName>
        <fullName evidence="3">SnoaL-like domain-containing protein</fullName>
    </recommendedName>
</protein>
<reference evidence="1 2" key="1">
    <citation type="submission" date="2024-01" db="EMBL/GenBank/DDBJ databases">
        <authorList>
            <person name="Allen C."/>
            <person name="Tagirdzhanova G."/>
        </authorList>
    </citation>
    <scope>NUCLEOTIDE SEQUENCE [LARGE SCALE GENOMIC DNA]</scope>
</reference>
<organism evidence="1 2">
    <name type="scientific">Sporothrix bragantina</name>
    <dbReference type="NCBI Taxonomy" id="671064"/>
    <lineage>
        <taxon>Eukaryota</taxon>
        <taxon>Fungi</taxon>
        <taxon>Dikarya</taxon>
        <taxon>Ascomycota</taxon>
        <taxon>Pezizomycotina</taxon>
        <taxon>Sordariomycetes</taxon>
        <taxon>Sordariomycetidae</taxon>
        <taxon>Ophiostomatales</taxon>
        <taxon>Ophiostomataceae</taxon>
        <taxon>Sporothrix</taxon>
    </lineage>
</organism>
<accession>A0ABP0CLW4</accession>
<dbReference type="EMBL" id="CAWUHC010000110">
    <property type="protein sequence ID" value="CAK7232958.1"/>
    <property type="molecule type" value="Genomic_DNA"/>
</dbReference>
<keyword evidence="2" id="KW-1185">Reference proteome</keyword>
<gene>
    <name evidence="1" type="ORF">SBRCBS47491_008445</name>
</gene>
<dbReference type="Proteomes" id="UP001642406">
    <property type="component" value="Unassembled WGS sequence"/>
</dbReference>
<sequence>MASNEQSVLATVDTFLASFSDVQPPFTATLTHVQPDSNAVLSHPSGIIQSTLAQLVASWEDDLTEVYASGATSASESTIAPEPQVWIAPSGDFAAVWTGFGFKINGDEKIRGVYALSFTKTKDNKWTLTSLADKMWRSSEETPAAVASAEDLTGPVEAFLVAMTADRTAEAEALLLPGGGATLGGVPQSWTETVAAFKTRSFSATSSGWVHRTVADVGFVWTGEAAFTLLSKDGKWYISGVQA</sequence>